<evidence type="ECO:0000313" key="2">
    <source>
        <dbReference type="EMBL" id="MCP8352246.1"/>
    </source>
</evidence>
<keyword evidence="1" id="KW-1133">Transmembrane helix</keyword>
<accession>A0ABT1L5Q7</accession>
<dbReference type="EMBL" id="JAKUDN010000002">
    <property type="protein sequence ID" value="MCP8352246.1"/>
    <property type="molecule type" value="Genomic_DNA"/>
</dbReference>
<feature type="transmembrane region" description="Helical" evidence="1">
    <location>
        <begin position="58"/>
        <end position="77"/>
    </location>
</feature>
<feature type="transmembrane region" description="Helical" evidence="1">
    <location>
        <begin position="155"/>
        <end position="174"/>
    </location>
</feature>
<evidence type="ECO:0000313" key="3">
    <source>
        <dbReference type="Proteomes" id="UP001320768"/>
    </source>
</evidence>
<feature type="transmembrane region" description="Helical" evidence="1">
    <location>
        <begin position="89"/>
        <end position="112"/>
    </location>
</feature>
<feature type="transmembrane region" description="Helical" evidence="1">
    <location>
        <begin position="20"/>
        <end position="46"/>
    </location>
</feature>
<dbReference type="Proteomes" id="UP001320768">
    <property type="component" value="Unassembled WGS sequence"/>
</dbReference>
<proteinExistence type="predicted"/>
<comment type="caution">
    <text evidence="2">The sequence shown here is derived from an EMBL/GenBank/DDBJ whole genome shotgun (WGS) entry which is preliminary data.</text>
</comment>
<protein>
    <recommendedName>
        <fullName evidence="4">CN hydrolase domain-containing protein</fullName>
    </recommendedName>
</protein>
<gene>
    <name evidence="2" type="ORF">MKS91_02960</name>
</gene>
<feature type="transmembrane region" description="Helical" evidence="1">
    <location>
        <begin position="124"/>
        <end position="149"/>
    </location>
</feature>
<sequence length="344" mass="38531">MYSMNTSLHQTSWSIRHNSTILAIGVCFQLGLMYGNAIGIAVALYGLSRHSHNLRQQFLGLSLSVTLPLLLYCPLYYSVLVQEQGNAFWYVAGLGGGYALAWCCYIGGYVYFRSRQDNYMSCVLWLWLASYLWEAAGVGFFHITSIVVYTPWEHVIAFGGEAVSMIFLWLLHYVGEDWAQRFLCLISLFLASGANSQPPSWLQDVTIYPEGMGHEVIIGDAIVSRRLQTPHGIWHASVGIGTVQGMSVKRHLLPGIEAGYAPAGHSRLMHVGKHSVLLLICHDVLFSDIWDEASQADAVVVISHLEDLLQTPIAHYIEKRASYIHAYTQKPVVHVDQHFQKIYA</sequence>
<organism evidence="2 3">
    <name type="scientific">Candidatus Synchoanobacter obligatus</name>
    <dbReference type="NCBI Taxonomy" id="2919597"/>
    <lineage>
        <taxon>Bacteria</taxon>
        <taxon>Pseudomonadati</taxon>
        <taxon>Pseudomonadota</taxon>
        <taxon>Gammaproteobacteria</taxon>
        <taxon>Candidatus Comchoanobacterales</taxon>
        <taxon>Candidatus Comchoanobacteraceae</taxon>
        <taxon>Candidatus Synchoanobacter</taxon>
    </lineage>
</organism>
<evidence type="ECO:0008006" key="4">
    <source>
        <dbReference type="Google" id="ProtNLM"/>
    </source>
</evidence>
<evidence type="ECO:0000256" key="1">
    <source>
        <dbReference type="SAM" id="Phobius"/>
    </source>
</evidence>
<reference evidence="2 3" key="1">
    <citation type="journal article" date="2022" name="Nat. Microbiol.">
        <title>The microbiome of a bacterivorous marine choanoflagellate contains a resource-demanding obligate bacterial associate.</title>
        <authorList>
            <person name="Needham D.M."/>
            <person name="Poirier C."/>
            <person name="Bachy C."/>
            <person name="George E.E."/>
            <person name="Wilken S."/>
            <person name="Yung C.C.M."/>
            <person name="Limardo A.J."/>
            <person name="Morando M."/>
            <person name="Sudek L."/>
            <person name="Malmstrom R.R."/>
            <person name="Keeling P.J."/>
            <person name="Santoro A.E."/>
            <person name="Worden A.Z."/>
        </authorList>
    </citation>
    <scope>NUCLEOTIDE SEQUENCE [LARGE SCALE GENOMIC DNA]</scope>
    <source>
        <strain evidence="2 3">Comchoano-2</strain>
    </source>
</reference>
<keyword evidence="1" id="KW-0472">Membrane</keyword>
<keyword evidence="3" id="KW-1185">Reference proteome</keyword>
<dbReference type="RefSeq" id="WP_258569353.1">
    <property type="nucleotide sequence ID" value="NZ_JAKUDN010000002.1"/>
</dbReference>
<keyword evidence="1" id="KW-0812">Transmembrane</keyword>
<name>A0ABT1L5Q7_9GAMM</name>